<dbReference type="Proteomes" id="UP000538666">
    <property type="component" value="Unassembled WGS sequence"/>
</dbReference>
<reference evidence="1 2" key="1">
    <citation type="submission" date="2020-08" db="EMBL/GenBank/DDBJ databases">
        <title>Genomic Encyclopedia of Type Strains, Phase IV (KMG-IV): sequencing the most valuable type-strain genomes for metagenomic binning, comparative biology and taxonomic classification.</title>
        <authorList>
            <person name="Goeker M."/>
        </authorList>
    </citation>
    <scope>NUCLEOTIDE SEQUENCE [LARGE SCALE GENOMIC DNA]</scope>
    <source>
        <strain evidence="1 2">DSM 103733</strain>
    </source>
</reference>
<evidence type="ECO:0000313" key="1">
    <source>
        <dbReference type="EMBL" id="MBB6144383.1"/>
    </source>
</evidence>
<protein>
    <recommendedName>
        <fullName evidence="3">GIY-YIG domain-containing protein</fullName>
    </recommendedName>
</protein>
<keyword evidence="2" id="KW-1185">Reference proteome</keyword>
<evidence type="ECO:0000313" key="2">
    <source>
        <dbReference type="Proteomes" id="UP000538666"/>
    </source>
</evidence>
<organism evidence="1 2">
    <name type="scientific">Silvibacterium bohemicum</name>
    <dbReference type="NCBI Taxonomy" id="1577686"/>
    <lineage>
        <taxon>Bacteria</taxon>
        <taxon>Pseudomonadati</taxon>
        <taxon>Acidobacteriota</taxon>
        <taxon>Terriglobia</taxon>
        <taxon>Terriglobales</taxon>
        <taxon>Acidobacteriaceae</taxon>
        <taxon>Silvibacterium</taxon>
    </lineage>
</organism>
<dbReference type="Gene3D" id="3.40.1440.10">
    <property type="entry name" value="GIY-YIG endonuclease"/>
    <property type="match status" value="1"/>
</dbReference>
<proteinExistence type="predicted"/>
<dbReference type="RefSeq" id="WP_050058987.1">
    <property type="nucleotide sequence ID" value="NZ_JACHEK010000004.1"/>
</dbReference>
<evidence type="ECO:0008006" key="3">
    <source>
        <dbReference type="Google" id="ProtNLM"/>
    </source>
</evidence>
<dbReference type="AlphaFoldDB" id="A0A841JSK5"/>
<name>A0A841JSK5_9BACT</name>
<accession>A0A841JSK5</accession>
<dbReference type="EMBL" id="JACHEK010000004">
    <property type="protein sequence ID" value="MBB6144383.1"/>
    <property type="molecule type" value="Genomic_DNA"/>
</dbReference>
<comment type="caution">
    <text evidence="1">The sequence shown here is derived from an EMBL/GenBank/DDBJ whole genome shotgun (WGS) entry which is preliminary data.</text>
</comment>
<gene>
    <name evidence="1" type="ORF">HNQ77_002335</name>
</gene>
<dbReference type="OrthoDB" id="1354677at2"/>
<dbReference type="InterPro" id="IPR035901">
    <property type="entry name" value="GIY-YIG_endonuc_sf"/>
</dbReference>
<sequence length="156" mass="17534">MDVRFGALVDTLAPKLEQLIQCPPVGYGELARSMPLSGIYLFSETGRHLYVGRSNSLRSRYGRHCRPGATHRQAAFAFQLAREATGRTKASYKAGNDSRDGLMLDPAFEQAFRDAKGRIRAMEYRFVEEPDQNRQALLEIYCAIVLGTPYNDFGTH</sequence>